<comment type="caution">
    <text evidence="1">The sequence shown here is derived from an EMBL/GenBank/DDBJ whole genome shotgun (WGS) entry which is preliminary data.</text>
</comment>
<evidence type="ECO:0000313" key="1">
    <source>
        <dbReference type="EMBL" id="NOT35240.1"/>
    </source>
</evidence>
<accession>A0A849SV54</accession>
<dbReference type="EMBL" id="JABFRW010000182">
    <property type="protein sequence ID" value="NOT35240.1"/>
    <property type="molecule type" value="Genomic_DNA"/>
</dbReference>
<protein>
    <recommendedName>
        <fullName evidence="3">Response regulator transcription factor</fullName>
    </recommendedName>
</protein>
<name>A0A849SV54_UNCEI</name>
<organism evidence="1 2">
    <name type="scientific">Eiseniibacteriota bacterium</name>
    <dbReference type="NCBI Taxonomy" id="2212470"/>
    <lineage>
        <taxon>Bacteria</taxon>
        <taxon>Candidatus Eiseniibacteriota</taxon>
    </lineage>
</organism>
<sequence>MNAIAPNPPATVIAVLTDLLFATRVSETARSLGLALTCVSPERLIATAEHLTVTRVVVDLTAQGDPAAAIEALRRTTHGASIPVIAFHPHVNVALGDRARAVGATRVLPRSAFTAKLAAILGGQFDTPPKRDLPGTVPLPESG</sequence>
<gene>
    <name evidence="1" type="ORF">HOP12_13925</name>
</gene>
<evidence type="ECO:0008006" key="3">
    <source>
        <dbReference type="Google" id="ProtNLM"/>
    </source>
</evidence>
<evidence type="ECO:0000313" key="2">
    <source>
        <dbReference type="Proteomes" id="UP000580839"/>
    </source>
</evidence>
<proteinExistence type="predicted"/>
<reference evidence="1 2" key="1">
    <citation type="submission" date="2020-04" db="EMBL/GenBank/DDBJ databases">
        <title>Metagenomic profiling of ammonia- and methane-oxidizing microorganisms in a Dutch drinking water treatment plant.</title>
        <authorList>
            <person name="Poghosyan L."/>
            <person name="Leucker S."/>
        </authorList>
    </citation>
    <scope>NUCLEOTIDE SEQUENCE [LARGE SCALE GENOMIC DNA]</scope>
    <source>
        <strain evidence="1">S-RSF-IL-03</strain>
    </source>
</reference>
<dbReference type="Proteomes" id="UP000580839">
    <property type="component" value="Unassembled WGS sequence"/>
</dbReference>
<dbReference type="AlphaFoldDB" id="A0A849SV54"/>